<keyword evidence="1 4" id="KW-0547">Nucleotide-binding</keyword>
<dbReference type="STRING" id="1344416.A0A139A793"/>
<dbReference type="InterPro" id="IPR033762">
    <property type="entry name" value="MCM_OB"/>
</dbReference>
<dbReference type="SUPFAM" id="SSF52540">
    <property type="entry name" value="P-loop containing nucleoside triphosphate hydrolases"/>
    <property type="match status" value="1"/>
</dbReference>
<feature type="compositionally biased region" description="Low complexity" evidence="5">
    <location>
        <begin position="10"/>
        <end position="22"/>
    </location>
</feature>
<feature type="region of interest" description="Disordered" evidence="5">
    <location>
        <begin position="1"/>
        <end position="50"/>
    </location>
</feature>
<keyword evidence="2 4" id="KW-0067">ATP-binding</keyword>
<organism evidence="7 8">
    <name type="scientific">Gonapodya prolifera (strain JEL478)</name>
    <name type="common">Monoblepharis prolifera</name>
    <dbReference type="NCBI Taxonomy" id="1344416"/>
    <lineage>
        <taxon>Eukaryota</taxon>
        <taxon>Fungi</taxon>
        <taxon>Fungi incertae sedis</taxon>
        <taxon>Chytridiomycota</taxon>
        <taxon>Chytridiomycota incertae sedis</taxon>
        <taxon>Monoblepharidomycetes</taxon>
        <taxon>Monoblepharidales</taxon>
        <taxon>Gonapodyaceae</taxon>
        <taxon>Gonapodya</taxon>
    </lineage>
</organism>
<evidence type="ECO:0000313" key="7">
    <source>
        <dbReference type="EMBL" id="KXS12213.1"/>
    </source>
</evidence>
<dbReference type="GO" id="GO:0017116">
    <property type="term" value="F:single-stranded DNA helicase activity"/>
    <property type="evidence" value="ECO:0007669"/>
    <property type="project" value="TreeGrafter"/>
</dbReference>
<feature type="domain" description="MCM C-terminal AAA(+) ATPase" evidence="6">
    <location>
        <begin position="370"/>
        <end position="572"/>
    </location>
</feature>
<comment type="similarity">
    <text evidence="4">Belongs to the MCM family.</text>
</comment>
<dbReference type="GO" id="GO:0003697">
    <property type="term" value="F:single-stranded DNA binding"/>
    <property type="evidence" value="ECO:0007669"/>
    <property type="project" value="TreeGrafter"/>
</dbReference>
<accession>A0A139A793</accession>
<dbReference type="EMBL" id="KQ965790">
    <property type="protein sequence ID" value="KXS12213.1"/>
    <property type="molecule type" value="Genomic_DNA"/>
</dbReference>
<feature type="compositionally biased region" description="Polar residues" evidence="5">
    <location>
        <begin position="733"/>
        <end position="743"/>
    </location>
</feature>
<feature type="compositionally biased region" description="Polar residues" evidence="5">
    <location>
        <begin position="802"/>
        <end position="829"/>
    </location>
</feature>
<evidence type="ECO:0000256" key="1">
    <source>
        <dbReference type="ARBA" id="ARBA00022741"/>
    </source>
</evidence>
<dbReference type="AlphaFoldDB" id="A0A139A793"/>
<feature type="compositionally biased region" description="Polar residues" evidence="5">
    <location>
        <begin position="1072"/>
        <end position="1082"/>
    </location>
</feature>
<dbReference type="Gene3D" id="2.20.28.10">
    <property type="match status" value="1"/>
</dbReference>
<evidence type="ECO:0000256" key="4">
    <source>
        <dbReference type="RuleBase" id="RU004070"/>
    </source>
</evidence>
<protein>
    <submittedName>
        <fullName evidence="7">MCM-domain-containing protein</fullName>
    </submittedName>
</protein>
<feature type="region of interest" description="Disordered" evidence="5">
    <location>
        <begin position="1139"/>
        <end position="1227"/>
    </location>
</feature>
<dbReference type="Gene3D" id="3.40.50.300">
    <property type="entry name" value="P-loop containing nucleotide triphosphate hydrolases"/>
    <property type="match status" value="1"/>
</dbReference>
<feature type="compositionally biased region" description="Polar residues" evidence="5">
    <location>
        <begin position="932"/>
        <end position="946"/>
    </location>
</feature>
<evidence type="ECO:0000259" key="6">
    <source>
        <dbReference type="PROSITE" id="PS50051"/>
    </source>
</evidence>
<dbReference type="GO" id="GO:0005656">
    <property type="term" value="C:nuclear pre-replicative complex"/>
    <property type="evidence" value="ECO:0007669"/>
    <property type="project" value="UniProtKB-ARBA"/>
</dbReference>
<dbReference type="PANTHER" id="PTHR11630:SF48">
    <property type="entry name" value="DNA HELICASE MCM9"/>
    <property type="match status" value="1"/>
</dbReference>
<dbReference type="PROSITE" id="PS50051">
    <property type="entry name" value="MCM_2"/>
    <property type="match status" value="1"/>
</dbReference>
<dbReference type="Pfam" id="PF17207">
    <property type="entry name" value="MCM_OB"/>
    <property type="match status" value="1"/>
</dbReference>
<feature type="region of interest" description="Disordered" evidence="5">
    <location>
        <begin position="975"/>
        <end position="1114"/>
    </location>
</feature>
<dbReference type="InterPro" id="IPR041562">
    <property type="entry name" value="MCM_lid"/>
</dbReference>
<evidence type="ECO:0000313" key="8">
    <source>
        <dbReference type="Proteomes" id="UP000070544"/>
    </source>
</evidence>
<feature type="compositionally biased region" description="Polar residues" evidence="5">
    <location>
        <begin position="1091"/>
        <end position="1100"/>
    </location>
</feature>
<dbReference type="PANTHER" id="PTHR11630">
    <property type="entry name" value="DNA REPLICATION LICENSING FACTOR MCM FAMILY MEMBER"/>
    <property type="match status" value="1"/>
</dbReference>
<reference evidence="7 8" key="1">
    <citation type="journal article" date="2015" name="Genome Biol. Evol.">
        <title>Phylogenomic analyses indicate that early fungi evolved digesting cell walls of algal ancestors of land plants.</title>
        <authorList>
            <person name="Chang Y."/>
            <person name="Wang S."/>
            <person name="Sekimoto S."/>
            <person name="Aerts A.L."/>
            <person name="Choi C."/>
            <person name="Clum A."/>
            <person name="LaButti K.M."/>
            <person name="Lindquist E.A."/>
            <person name="Yee Ngan C."/>
            <person name="Ohm R.A."/>
            <person name="Salamov A.A."/>
            <person name="Grigoriev I.V."/>
            <person name="Spatafora J.W."/>
            <person name="Berbee M.L."/>
        </authorList>
    </citation>
    <scope>NUCLEOTIDE SEQUENCE [LARGE SCALE GENOMIC DNA]</scope>
    <source>
        <strain evidence="7 8">JEL478</strain>
    </source>
</reference>
<dbReference type="GO" id="GO:0000724">
    <property type="term" value="P:double-strand break repair via homologous recombination"/>
    <property type="evidence" value="ECO:0007669"/>
    <property type="project" value="TreeGrafter"/>
</dbReference>
<keyword evidence="8" id="KW-1185">Reference proteome</keyword>
<dbReference type="Gene3D" id="2.40.50.140">
    <property type="entry name" value="Nucleic acid-binding proteins"/>
    <property type="match status" value="1"/>
</dbReference>
<keyword evidence="3 4" id="KW-0238">DNA-binding</keyword>
<dbReference type="SUPFAM" id="SSF50249">
    <property type="entry name" value="Nucleic acid-binding proteins"/>
    <property type="match status" value="1"/>
</dbReference>
<evidence type="ECO:0000256" key="2">
    <source>
        <dbReference type="ARBA" id="ARBA00022840"/>
    </source>
</evidence>
<dbReference type="InterPro" id="IPR003593">
    <property type="entry name" value="AAA+_ATPase"/>
</dbReference>
<name>A0A139A793_GONPJ</name>
<dbReference type="GO" id="GO:0016787">
    <property type="term" value="F:hydrolase activity"/>
    <property type="evidence" value="ECO:0007669"/>
    <property type="project" value="UniProtKB-KW"/>
</dbReference>
<feature type="compositionally biased region" description="Pro residues" evidence="5">
    <location>
        <begin position="841"/>
        <end position="852"/>
    </location>
</feature>
<dbReference type="GO" id="GO:0006279">
    <property type="term" value="P:premeiotic DNA replication"/>
    <property type="evidence" value="ECO:0007669"/>
    <property type="project" value="UniProtKB-ARBA"/>
</dbReference>
<evidence type="ECO:0000256" key="5">
    <source>
        <dbReference type="SAM" id="MobiDB-lite"/>
    </source>
</evidence>
<dbReference type="InterPro" id="IPR027417">
    <property type="entry name" value="P-loop_NTPase"/>
</dbReference>
<feature type="compositionally biased region" description="Low complexity" evidence="5">
    <location>
        <begin position="870"/>
        <end position="883"/>
    </location>
</feature>
<dbReference type="Proteomes" id="UP000070544">
    <property type="component" value="Unassembled WGS sequence"/>
</dbReference>
<proteinExistence type="inferred from homology"/>
<dbReference type="FunFam" id="3.40.50.300:FF:000671">
    <property type="entry name" value="DNA helicase MCM9 isoform X1"/>
    <property type="match status" value="1"/>
</dbReference>
<dbReference type="Pfam" id="PF17855">
    <property type="entry name" value="MCM_lid"/>
    <property type="match status" value="1"/>
</dbReference>
<gene>
    <name evidence="7" type="ORF">M427DRAFT_114272</name>
</gene>
<sequence>MEPPQKRANNENSSARSSGSNSYHRAKGKSGVMAANRAMPDSAPAADTEERLQRESQMAELCEKWTKELSQEIVQLCRAQLVSILHDLELSTHFPVYLSTLALHNSNPRLSQELFFENSDGFRQRSHVLEDAVQAAQFLIHEELRKTEESIYFRMKEHVHLRLKDFHALRDRSVFFTSLPRSSSLGSLISLRGTVVRAGMAKVLEYEHLFECAKCHGVFRVRADREEYHVVKRPSRCGAEKGDDRCDGTKFRQVEQKDRPTKDYQEIKIQENVGSLTVGRIPRSMTVILEDDLVDSCKPGDDVAITGTLIRRFPQLKVGERADHELVLFANYVHTRNHADRAADEVDEDVRRMFEEFWTLAKSTGREVEARNLILASFCPRVFGLYFVKLAILLVLMGGVESIETGSKVRGDSHLLLVGDPGTGKSQFLRHAALLVPRAVLTTGVGSTNAGLTVTAVRESGEWQLEAGALVLADRGVCCIDEFGSVKKGEQASVLEAMEQQTISVAKAGIVAKLLTRCSVLAATNPKGSYDPQQSIQVNTALNSPLISRFDLVLVLIDGRDEAWDRMVSSFILSNEVQSTSGISRDTSASPSLWSYDLLRLYVQYCRSKFKPKLNPEAEAVLKSYFLAKRKAERADLGRTTVRLLESLIRLSQAHAKLMFRDSVTLQDAVVAVHLMECSVSSSALLGFVDDAVPSGIKGVLRSAFPEEPDDDYRKVESAVLSQLGLKELIPTDPQQSARTSESPKPPLPTRPSKRHLHQPVSTSEETKAPSPERTALQDPEQRQQGAQRAPDVRVQADAPNRPSQTFVAVSNNAKEASSTQQSQRNPSRSAPPKPVEVAPPKIPFPSHPPSQPANVTQLSMRMPSGFGPQSSQSQMDSTQTVSGVKRKPGALLEDIGEAADGLAGDVSTPPSSSHLGKLGRFVFNRKPITTAPPSKTEQTVHSSATPPVRDAPPQLSNLPIPAPLLVVEKATGGQVVPNHPVPSAPLTSKHSATPPIWKTASSASAPPGAPFVGGNHQNTPGRFAPPNPPSLSLENHGVPSAASPWSGNNQIAMGRSAPPNPPSIPQVVPSAVSSGIGNLQKTLGRPVPQNPVSITTANDATPFPPGPSDDDDFDFDIDPELLALIDDEELLDTPVVSAHQGFQSTKPADPDNRPDVPEVETPHGLGNTIPVPTHSAPSEVVNPPNNGAVDDFDEMDLGWDLDSHDLSPATCAEDATRQSKKRRFLV</sequence>
<dbReference type="PRINTS" id="PR01657">
    <property type="entry name" value="MCMFAMILY"/>
</dbReference>
<feature type="region of interest" description="Disordered" evidence="5">
    <location>
        <begin position="928"/>
        <end position="957"/>
    </location>
</feature>
<dbReference type="GO" id="GO:0031261">
    <property type="term" value="C:DNA replication preinitiation complex"/>
    <property type="evidence" value="ECO:0007669"/>
    <property type="project" value="UniProtKB-ARBA"/>
</dbReference>
<dbReference type="InterPro" id="IPR012340">
    <property type="entry name" value="NA-bd_OB-fold"/>
</dbReference>
<dbReference type="GO" id="GO:0042555">
    <property type="term" value="C:MCM complex"/>
    <property type="evidence" value="ECO:0007669"/>
    <property type="project" value="UniProtKB-ARBA"/>
</dbReference>
<dbReference type="InterPro" id="IPR031327">
    <property type="entry name" value="MCM"/>
</dbReference>
<feature type="compositionally biased region" description="Acidic residues" evidence="5">
    <location>
        <begin position="1191"/>
        <end position="1200"/>
    </location>
</feature>
<dbReference type="InterPro" id="IPR001208">
    <property type="entry name" value="MCM_dom"/>
</dbReference>
<dbReference type="OrthoDB" id="6274823at2759"/>
<dbReference type="SMART" id="SM00382">
    <property type="entry name" value="AAA"/>
    <property type="match status" value="1"/>
</dbReference>
<dbReference type="GO" id="GO:0005524">
    <property type="term" value="F:ATP binding"/>
    <property type="evidence" value="ECO:0007669"/>
    <property type="project" value="UniProtKB-KW"/>
</dbReference>
<dbReference type="Pfam" id="PF00493">
    <property type="entry name" value="MCM"/>
    <property type="match status" value="1"/>
</dbReference>
<evidence type="ECO:0000256" key="3">
    <source>
        <dbReference type="ARBA" id="ARBA00023125"/>
    </source>
</evidence>
<feature type="region of interest" description="Disordered" evidence="5">
    <location>
        <begin position="726"/>
        <end position="893"/>
    </location>
</feature>
<dbReference type="SMART" id="SM00350">
    <property type="entry name" value="MCM"/>
    <property type="match status" value="1"/>
</dbReference>
<dbReference type="GO" id="GO:0043596">
    <property type="term" value="C:nuclear replication fork"/>
    <property type="evidence" value="ECO:0007669"/>
    <property type="project" value="UniProtKB-ARBA"/>
</dbReference>